<sequence>MRAINLLLAGLLMLAWGATASAEKSRDAVNGVIPACGWTTKVARPNDDLMYTLQEKKRRGCIIEVKALHPTQSAVGMLAAACKSARVSSEAAAGNLQDYLLKDNRWVPVVRGPGGVFYLTDHHHLAVAVWNATIEDQDKKVYAYLLDDWSALKESVFWERMKNAHRAWLFNRAGQSIPPSALPNEVGKLQDDPLRTLSAWVRENCGYVKCDPPGAAKSDDGQSCADRSCEEKFGSKKLPCANAYFIEFAWGAFLGSDEAAIPEVKAALDAACSQQNPMNQQCLDTQYDKLLKVLPAAMQATAALEAKTWVEGKASDQTAGKGKKGSTTTSVGHNPKVQQPLLPPKCSIGDAQ</sequence>
<feature type="region of interest" description="Disordered" evidence="1">
    <location>
        <begin position="311"/>
        <end position="352"/>
    </location>
</feature>
<dbReference type="InterPro" id="IPR036086">
    <property type="entry name" value="ParB/Sulfiredoxin_sf"/>
</dbReference>
<dbReference type="SUPFAM" id="SSF110849">
    <property type="entry name" value="ParB/Sulfiredoxin"/>
    <property type="match status" value="1"/>
</dbReference>
<dbReference type="InterPro" id="IPR014956">
    <property type="entry name" value="ParBc_2"/>
</dbReference>
<protein>
    <submittedName>
        <fullName evidence="3">ParB/Srx family N-terminal domain-containing protein</fullName>
    </submittedName>
</protein>
<keyword evidence="2" id="KW-0732">Signal</keyword>
<organism evidence="3 4">
    <name type="scientific">Candidatus Accumulibacter affinis</name>
    <dbReference type="NCBI Taxonomy" id="2954384"/>
    <lineage>
        <taxon>Bacteria</taxon>
        <taxon>Pseudomonadati</taxon>
        <taxon>Pseudomonadota</taxon>
        <taxon>Betaproteobacteria</taxon>
        <taxon>Candidatus Accumulibacter</taxon>
    </lineage>
</organism>
<accession>A0A935W485</accession>
<feature type="chain" id="PRO_5037334585" evidence="2">
    <location>
        <begin position="21"/>
        <end position="352"/>
    </location>
</feature>
<reference evidence="3 4" key="1">
    <citation type="submission" date="2020-10" db="EMBL/GenBank/DDBJ databases">
        <title>Connecting structure to function with the recovery of over 1000 high-quality activated sludge metagenome-assembled genomes encoding full-length rRNA genes using long-read sequencing.</title>
        <authorList>
            <person name="Singleton C.M."/>
            <person name="Petriglieri F."/>
            <person name="Kristensen J.M."/>
            <person name="Kirkegaard R.H."/>
            <person name="Michaelsen T.Y."/>
            <person name="Andersen M.H."/>
            <person name="Karst S.M."/>
            <person name="Dueholm M.S."/>
            <person name="Nielsen P.H."/>
            <person name="Albertsen M."/>
        </authorList>
    </citation>
    <scope>NUCLEOTIDE SEQUENCE [LARGE SCALE GENOMIC DNA]</scope>
    <source>
        <strain evidence="3">Fred_18-Q3-R57-64_BAT3C.720</strain>
    </source>
</reference>
<evidence type="ECO:0000256" key="2">
    <source>
        <dbReference type="SAM" id="SignalP"/>
    </source>
</evidence>
<dbReference type="CDD" id="cd16390">
    <property type="entry name" value="ParB_N_Srx_like"/>
    <property type="match status" value="1"/>
</dbReference>
<evidence type="ECO:0000313" key="4">
    <source>
        <dbReference type="Proteomes" id="UP000706151"/>
    </source>
</evidence>
<dbReference type="Gene3D" id="3.90.1530.10">
    <property type="entry name" value="Conserved hypothetical protein from pyrococcus furiosus pfu- 392566-001, ParB domain"/>
    <property type="match status" value="1"/>
</dbReference>
<proteinExistence type="predicted"/>
<dbReference type="AlphaFoldDB" id="A0A935W485"/>
<evidence type="ECO:0000256" key="1">
    <source>
        <dbReference type="SAM" id="MobiDB-lite"/>
    </source>
</evidence>
<feature type="signal peptide" evidence="2">
    <location>
        <begin position="1"/>
        <end position="20"/>
    </location>
</feature>
<name>A0A935W485_9PROT</name>
<dbReference type="Pfam" id="PF08857">
    <property type="entry name" value="ParBc_2"/>
    <property type="match status" value="1"/>
</dbReference>
<dbReference type="EMBL" id="JADJOT010000007">
    <property type="protein sequence ID" value="MBK7953849.1"/>
    <property type="molecule type" value="Genomic_DNA"/>
</dbReference>
<gene>
    <name evidence="3" type="ORF">IPK02_07755</name>
</gene>
<evidence type="ECO:0000313" key="3">
    <source>
        <dbReference type="EMBL" id="MBK7953849.1"/>
    </source>
</evidence>
<comment type="caution">
    <text evidence="3">The sequence shown here is derived from an EMBL/GenBank/DDBJ whole genome shotgun (WGS) entry which is preliminary data.</text>
</comment>
<dbReference type="Proteomes" id="UP000706151">
    <property type="component" value="Unassembled WGS sequence"/>
</dbReference>